<gene>
    <name evidence="1" type="ORF">EZJ44_08235</name>
</gene>
<evidence type="ECO:0000313" key="2">
    <source>
        <dbReference type="Proteomes" id="UP000293036"/>
    </source>
</evidence>
<proteinExistence type="predicted"/>
<keyword evidence="2" id="KW-1185">Reference proteome</keyword>
<dbReference type="EMBL" id="SJDT01000009">
    <property type="protein sequence ID" value="TBW20762.1"/>
    <property type="molecule type" value="Genomic_DNA"/>
</dbReference>
<evidence type="ECO:0000313" key="1">
    <source>
        <dbReference type="EMBL" id="TBW20762.1"/>
    </source>
</evidence>
<accession>A0A4Q9V062</accession>
<dbReference type="RefSeq" id="WP_131282377.1">
    <property type="nucleotide sequence ID" value="NZ_JBHSLR010000008.1"/>
</dbReference>
<comment type="caution">
    <text evidence="1">The sequence shown here is derived from an EMBL/GenBank/DDBJ whole genome shotgun (WGS) entry which is preliminary data.</text>
</comment>
<sequence length="62" mass="7083">MDTHKRTPEKLVAEVVSAERLASCCHPSPRVRSQLLKLAKYEITIDQYIKSVKEHICGKIYA</sequence>
<organism evidence="1 2">
    <name type="scientific">Arcanobacterium bovis</name>
    <dbReference type="NCBI Taxonomy" id="2529275"/>
    <lineage>
        <taxon>Bacteria</taxon>
        <taxon>Bacillati</taxon>
        <taxon>Actinomycetota</taxon>
        <taxon>Actinomycetes</taxon>
        <taxon>Actinomycetales</taxon>
        <taxon>Actinomycetaceae</taxon>
        <taxon>Arcanobacterium</taxon>
    </lineage>
</organism>
<dbReference type="AlphaFoldDB" id="A0A4Q9V062"/>
<name>A0A4Q9V062_9ACTO</name>
<protein>
    <submittedName>
        <fullName evidence="1">Uncharacterized protein</fullName>
    </submittedName>
</protein>
<dbReference type="Proteomes" id="UP000293036">
    <property type="component" value="Unassembled WGS sequence"/>
</dbReference>
<reference evidence="1 2" key="1">
    <citation type="submission" date="2019-02" db="EMBL/GenBank/DDBJ databases">
        <title>Arcanobacterium bovis sp. nov., isolated from the milk of a cow with mastitis.</title>
        <authorList>
            <person name="Sammra O."/>
            <person name="Foster G."/>
            <person name="Hassan A."/>
            <person name="Alssahen M."/>
            <person name="Laemmler C."/>
            <person name="Borowiak M."/>
            <person name="Malorny B."/>
            <person name="Abdulmawjood A."/>
        </authorList>
    </citation>
    <scope>NUCLEOTIDE SEQUENCE [LARGE SCALE GENOMIC DNA]</scope>
    <source>
        <strain evidence="1 2">C605018/01/1</strain>
    </source>
</reference>